<dbReference type="SUPFAM" id="SSF50985">
    <property type="entry name" value="RCC1/BLIP-II"/>
    <property type="match status" value="1"/>
</dbReference>
<dbReference type="Gene3D" id="2.130.10.30">
    <property type="entry name" value="Regulator of chromosome condensation 1/beta-lactamase-inhibitor protein II"/>
    <property type="match status" value="1"/>
</dbReference>
<name>A0AAP0EA41_9MAGN</name>
<dbReference type="AlphaFoldDB" id="A0AAP0EA41"/>
<proteinExistence type="predicted"/>
<dbReference type="InterPro" id="IPR044622">
    <property type="entry name" value="PCN"/>
</dbReference>
<reference evidence="2 3" key="1">
    <citation type="submission" date="2024-01" db="EMBL/GenBank/DDBJ databases">
        <title>Genome assemblies of Stephania.</title>
        <authorList>
            <person name="Yang L."/>
        </authorList>
    </citation>
    <scope>NUCLEOTIDE SEQUENCE [LARGE SCALE GENOMIC DNA]</scope>
    <source>
        <strain evidence="2">YNDBR</strain>
        <tissue evidence="2">Leaf</tissue>
    </source>
</reference>
<evidence type="ECO:0000313" key="2">
    <source>
        <dbReference type="EMBL" id="KAK9087107.1"/>
    </source>
</evidence>
<organism evidence="2 3">
    <name type="scientific">Stephania yunnanensis</name>
    <dbReference type="NCBI Taxonomy" id="152371"/>
    <lineage>
        <taxon>Eukaryota</taxon>
        <taxon>Viridiplantae</taxon>
        <taxon>Streptophyta</taxon>
        <taxon>Embryophyta</taxon>
        <taxon>Tracheophyta</taxon>
        <taxon>Spermatophyta</taxon>
        <taxon>Magnoliopsida</taxon>
        <taxon>Ranunculales</taxon>
        <taxon>Menispermaceae</taxon>
        <taxon>Menispermoideae</taxon>
        <taxon>Cissampelideae</taxon>
        <taxon>Stephania</taxon>
    </lineage>
</organism>
<feature type="repeat" description="RCC1" evidence="1">
    <location>
        <begin position="217"/>
        <end position="274"/>
    </location>
</feature>
<dbReference type="GO" id="GO:0035266">
    <property type="term" value="P:meristem growth"/>
    <property type="evidence" value="ECO:0007669"/>
    <property type="project" value="InterPro"/>
</dbReference>
<gene>
    <name evidence="2" type="ORF">Syun_029501</name>
</gene>
<dbReference type="GO" id="GO:0010073">
    <property type="term" value="P:meristem maintenance"/>
    <property type="evidence" value="ECO:0007669"/>
    <property type="project" value="InterPro"/>
</dbReference>
<dbReference type="InterPro" id="IPR009091">
    <property type="entry name" value="RCC1/BLIP-II"/>
</dbReference>
<dbReference type="PANTHER" id="PTHR45086:SF1">
    <property type="entry name" value="WD REPEAT-CONTAINING PROTEIN PCN"/>
    <property type="match status" value="1"/>
</dbReference>
<sequence>MGAQVADLAPNPREMRLGAKTRAVLSDKPVAAATATAANKFHHSFTKSDDDGFLHCEGDAFSVVIASNSLGLLLVQIAMIVRFWDDLHGTLLQSHSCHKGDVNALAQLQVISRCFLLVLIARYSPMLGDKVKRKRGSEKPINFSYNKWAHLAVPMLISAGDDTKLFAYSTQEFTKFAPRDICPAPQRLPIQLAFGTLACGSSLGNSYDAKSFVQMECELYMWGRDEGDGRLGLGAGRGPNEGGGLSIPSKVNVLPASVAAVSCGGFFTMAITEDGKLWNWGGQWLNAY</sequence>
<protein>
    <submittedName>
        <fullName evidence="2">Uncharacterized protein</fullName>
    </submittedName>
</protein>
<keyword evidence="3" id="KW-1185">Reference proteome</keyword>
<dbReference type="PROSITE" id="PS50012">
    <property type="entry name" value="RCC1_3"/>
    <property type="match status" value="1"/>
</dbReference>
<dbReference type="Pfam" id="PF00415">
    <property type="entry name" value="RCC1"/>
    <property type="match status" value="1"/>
</dbReference>
<dbReference type="InterPro" id="IPR000408">
    <property type="entry name" value="Reg_chr_condens"/>
</dbReference>
<dbReference type="PANTHER" id="PTHR45086">
    <property type="entry name" value="WD REPEAT-CONTAINING PROTEIN PCN"/>
    <property type="match status" value="1"/>
</dbReference>
<evidence type="ECO:0000313" key="3">
    <source>
        <dbReference type="Proteomes" id="UP001420932"/>
    </source>
</evidence>
<comment type="caution">
    <text evidence="2">The sequence shown here is derived from an EMBL/GenBank/DDBJ whole genome shotgun (WGS) entry which is preliminary data.</text>
</comment>
<dbReference type="Proteomes" id="UP001420932">
    <property type="component" value="Unassembled WGS sequence"/>
</dbReference>
<evidence type="ECO:0000256" key="1">
    <source>
        <dbReference type="PROSITE-ProRule" id="PRU00235"/>
    </source>
</evidence>
<accession>A0AAP0EA41</accession>
<dbReference type="EMBL" id="JBBNAF010000013">
    <property type="protein sequence ID" value="KAK9087107.1"/>
    <property type="molecule type" value="Genomic_DNA"/>
</dbReference>